<proteinExistence type="evidence at transcript level"/>
<reference evidence="1" key="2">
    <citation type="journal article" date="2000" name="Genome Res.">
        <title>Normalization and subtraction of cap-trapper-selected cDNAs to prepare full-length cDNA libraries for rapid discovery of new genes.</title>
        <authorList>
            <person name="Carninci P."/>
            <person name="Shibata Y."/>
            <person name="Hayatsu N."/>
            <person name="Sugahara Y."/>
            <person name="Shibata K."/>
            <person name="Itoh M."/>
            <person name="Konno H."/>
            <person name="Okazaki Y."/>
            <person name="Muramatsu M."/>
            <person name="Hayashizaki Y."/>
        </authorList>
    </citation>
    <scope>NUCLEOTIDE SEQUENCE</scope>
    <source>
        <strain evidence="1">C57BL/6J</strain>
        <tissue evidence="1">Aorta and vein</tissue>
    </source>
</reference>
<gene>
    <name evidence="2" type="primary">A530095I07Rik</name>
</gene>
<dbReference type="UCSC" id="uc007rcj.1">
    <property type="organism name" value="mouse"/>
</dbReference>
<name>Q8BRU8_MOUSE</name>
<dbReference type="AGR" id="MGI:2685376"/>
<dbReference type="MGI" id="MGI:2685376">
    <property type="gene designation" value="A530095I07Rik"/>
</dbReference>
<reference evidence="1" key="5">
    <citation type="submission" date="2001-07" db="EMBL/GenBank/DDBJ databases">
        <authorList>
            <person name="Adachi J."/>
            <person name="Aizawa K."/>
            <person name="Akimura T."/>
            <person name="Arakawa T."/>
            <person name="Bono H."/>
            <person name="Carninci P."/>
            <person name="Fukuda S."/>
            <person name="Furuno M."/>
            <person name="Hanagaki T."/>
            <person name="Hara A."/>
            <person name="Hashizume W."/>
            <person name="Hayashida K."/>
            <person name="Hayatsu N."/>
            <person name="Hiramoto K."/>
            <person name="Hiraoka T."/>
            <person name="Hirozane T."/>
            <person name="Hori F."/>
            <person name="Imotani K."/>
            <person name="Ishii Y."/>
            <person name="Itoh M."/>
            <person name="Kagawa I."/>
            <person name="Kasukawa T."/>
            <person name="Katoh H."/>
            <person name="Kawai J."/>
            <person name="Kojima Y."/>
            <person name="Kondo S."/>
            <person name="Konno H."/>
            <person name="Kouda M."/>
            <person name="Koya S."/>
            <person name="Kurihara C."/>
            <person name="Matsuyama T."/>
            <person name="Miyazaki A."/>
            <person name="Murata M."/>
            <person name="Nakamura M."/>
            <person name="Nishi K."/>
            <person name="Nomura K."/>
            <person name="Numazaki R."/>
            <person name="Ohno M."/>
            <person name="Ohsato N."/>
            <person name="Okazaki Y."/>
            <person name="Saito R."/>
            <person name="Saitoh H."/>
            <person name="Sakai C."/>
            <person name="Sakai K."/>
            <person name="Sakazume N."/>
            <person name="Sano H."/>
            <person name="Sasaki D."/>
            <person name="Shibata K."/>
            <person name="Shinagawa A."/>
            <person name="Shiraki T."/>
            <person name="Sogabe Y."/>
            <person name="Tagami M."/>
            <person name="Tagawa A."/>
            <person name="Takahashi F."/>
            <person name="Takaku-Akahira S."/>
            <person name="Takeda Y."/>
            <person name="Tanaka T."/>
            <person name="Tomaru A."/>
            <person name="Toya T."/>
            <person name="Yasunishi A."/>
            <person name="Muramatsu M."/>
            <person name="Hayashizaki Y."/>
        </authorList>
    </citation>
    <scope>NUCLEOTIDE SEQUENCE</scope>
    <source>
        <strain evidence="1">C57BL/6J</strain>
        <tissue evidence="1">Aorta and vein</tissue>
    </source>
</reference>
<reference evidence="1" key="1">
    <citation type="journal article" date="1999" name="Methods Enzymol.">
        <title>High-efficiency full-length cDNA cloning.</title>
        <authorList>
            <person name="Carninci P."/>
            <person name="Hayashizaki Y."/>
        </authorList>
    </citation>
    <scope>NUCLEOTIDE SEQUENCE</scope>
    <source>
        <strain evidence="1">C57BL/6J</strain>
        <tissue evidence="1">Aorta and vein</tissue>
    </source>
</reference>
<evidence type="ECO:0000313" key="1">
    <source>
        <dbReference type="EMBL" id="BAC30885.1"/>
    </source>
</evidence>
<reference evidence="1" key="6">
    <citation type="journal article" date="2002" name="Nature">
        <title>Analysis of the mouse transcriptome based on functional annotation of 60,770 full-length cDNAs.</title>
        <authorList>
            <consortium name="The FANTOM Consortium and the RIKEN Genome Exploration Research Group Phase I and II Team"/>
        </authorList>
    </citation>
    <scope>NUCLEOTIDE SEQUENCE</scope>
    <source>
        <strain evidence="1">C57BL/6J</strain>
        <tissue evidence="1">Aorta and vein</tissue>
    </source>
</reference>
<protein>
    <submittedName>
        <fullName evidence="1">Uncharacterized protein</fullName>
    </submittedName>
</protein>
<dbReference type="AlphaFoldDB" id="Q8BRU8"/>
<dbReference type="EMBL" id="AK041266">
    <property type="protein sequence ID" value="BAC30885.1"/>
    <property type="molecule type" value="mRNA"/>
</dbReference>
<reference evidence="1" key="3">
    <citation type="journal article" date="2000" name="Genome Res.">
        <title>RIKEN integrated sequence analysis (RISA) system--384-format sequencing pipeline with 384 multicapillary sequencer.</title>
        <authorList>
            <person name="Shibata K."/>
            <person name="Itoh M."/>
            <person name="Aizawa K."/>
            <person name="Nagaoka S."/>
            <person name="Sasaki N."/>
            <person name="Carninci P."/>
            <person name="Konno H."/>
            <person name="Akiyama J."/>
            <person name="Nishi K."/>
            <person name="Kitsunai T."/>
            <person name="Tashiro H."/>
            <person name="Itoh M."/>
            <person name="Sumi N."/>
            <person name="Ishii Y."/>
            <person name="Nakamura S."/>
            <person name="Hazama M."/>
            <person name="Nishine T."/>
            <person name="Harada A."/>
            <person name="Yamamoto R."/>
            <person name="Matsumoto H."/>
            <person name="Sakaguchi S."/>
            <person name="Ikegami T."/>
            <person name="Kashiwagi K."/>
            <person name="Fujiwake S."/>
            <person name="Inoue K."/>
            <person name="Togawa Y."/>
            <person name="Izawa M."/>
            <person name="Ohara E."/>
            <person name="Watahiki M."/>
            <person name="Yoneda Y."/>
            <person name="Ishikawa T."/>
            <person name="Ozawa K."/>
            <person name="Tanaka T."/>
            <person name="Matsuura S."/>
            <person name="Kawai J."/>
            <person name="Okazaki Y."/>
            <person name="Muramatsu M."/>
            <person name="Inoue Y."/>
            <person name="Kira A."/>
            <person name="Hayashizaki Y."/>
        </authorList>
    </citation>
    <scope>NUCLEOTIDE SEQUENCE</scope>
    <source>
        <strain evidence="1">C57BL/6J</strain>
        <tissue evidence="1">Aorta and vein</tissue>
    </source>
</reference>
<organism evidence="1">
    <name type="scientific">Mus musculus</name>
    <name type="common">Mouse</name>
    <dbReference type="NCBI Taxonomy" id="10090"/>
    <lineage>
        <taxon>Eukaryota</taxon>
        <taxon>Metazoa</taxon>
        <taxon>Chordata</taxon>
        <taxon>Craniata</taxon>
        <taxon>Vertebrata</taxon>
        <taxon>Euteleostomi</taxon>
        <taxon>Mammalia</taxon>
        <taxon>Eutheria</taxon>
        <taxon>Euarchontoglires</taxon>
        <taxon>Glires</taxon>
        <taxon>Rodentia</taxon>
        <taxon>Myomorpha</taxon>
        <taxon>Muroidea</taxon>
        <taxon>Muridae</taxon>
        <taxon>Murinae</taxon>
        <taxon>Mus</taxon>
        <taxon>Mus</taxon>
    </lineage>
</organism>
<reference evidence="1" key="8">
    <citation type="journal article" date="2005" name="Science">
        <title>Antisense Transcription in the Mammalian Transcriptome.</title>
        <authorList>
            <consortium name="RIKEN Genome Exploration Research Group and Genome Science Group (Genome Network Project Core Group) and the FANTOM Consortium"/>
        </authorList>
    </citation>
    <scope>NUCLEOTIDE SEQUENCE</scope>
    <source>
        <strain evidence="1">C57BL/6J</strain>
        <tissue evidence="1">Aorta and vein</tissue>
    </source>
</reference>
<reference evidence="1" key="4">
    <citation type="journal article" date="2001" name="Nature">
        <title>Functional annotation of a full-length mouse cDNA collection.</title>
        <authorList>
            <consortium name="The RIKEN Genome Exploration Research Group Phase II Team and the FANTOM Consortium"/>
        </authorList>
    </citation>
    <scope>NUCLEOTIDE SEQUENCE</scope>
    <source>
        <strain evidence="1">C57BL/6J</strain>
        <tissue evidence="1">Aorta and vein</tissue>
    </source>
</reference>
<sequence>MPLLCQTHWLPSRKPRIPYFTGRYPNTQPISFSSVYGGGAGGERMAQGSRNQPQSFLWRICHLGHLPGLSRSWTTAAGQSAHPARPRVPLWDRHTPESADAPSVPTQGIGVAAAAHCSQGSLPKHCPLPFLCWRNCAVRLWPPSVQ</sequence>
<evidence type="ECO:0000313" key="2">
    <source>
        <dbReference type="MGI" id="MGI:2685376"/>
    </source>
</evidence>
<reference evidence="1" key="7">
    <citation type="journal article" date="2005" name="Science">
        <title>The Transcriptional Landscape of the Mammalian Genome.</title>
        <authorList>
            <consortium name="The FANTOM Consortium"/>
            <consortium name="Riken Genome Exploration Research Group and Genome Science Group (Genome Network Project Core Group)"/>
        </authorList>
    </citation>
    <scope>NUCLEOTIDE SEQUENCE</scope>
    <source>
        <strain evidence="1">C57BL/6J</strain>
        <tissue evidence="1">Aorta and vein</tissue>
    </source>
</reference>
<accession>Q8BRU8</accession>